<gene>
    <name evidence="2" type="ORF">ACFFGV_10320</name>
</gene>
<evidence type="ECO:0000259" key="1">
    <source>
        <dbReference type="Pfam" id="PF12146"/>
    </source>
</evidence>
<proteinExistence type="predicted"/>
<dbReference type="InterPro" id="IPR029058">
    <property type="entry name" value="AB_hydrolase_fold"/>
</dbReference>
<dbReference type="RefSeq" id="WP_377347410.1">
    <property type="nucleotide sequence ID" value="NZ_JBHLTP010000008.1"/>
</dbReference>
<dbReference type="PANTHER" id="PTHR11614">
    <property type="entry name" value="PHOSPHOLIPASE-RELATED"/>
    <property type="match status" value="1"/>
</dbReference>
<dbReference type="Pfam" id="PF12146">
    <property type="entry name" value="Hydrolase_4"/>
    <property type="match status" value="1"/>
</dbReference>
<name>A0ABV6LNS5_9BACI</name>
<feature type="domain" description="Serine aminopeptidase S33" evidence="1">
    <location>
        <begin position="10"/>
        <end position="245"/>
    </location>
</feature>
<dbReference type="GO" id="GO:0016787">
    <property type="term" value="F:hydrolase activity"/>
    <property type="evidence" value="ECO:0007669"/>
    <property type="project" value="UniProtKB-KW"/>
</dbReference>
<reference evidence="2 3" key="1">
    <citation type="submission" date="2024-09" db="EMBL/GenBank/DDBJ databases">
        <authorList>
            <person name="Sun Q."/>
            <person name="Mori K."/>
        </authorList>
    </citation>
    <scope>NUCLEOTIDE SEQUENCE [LARGE SCALE GENOMIC DNA]</scope>
    <source>
        <strain evidence="2 3">NCAIM B.02529</strain>
    </source>
</reference>
<dbReference type="InterPro" id="IPR051044">
    <property type="entry name" value="MAG_DAG_Lipase"/>
</dbReference>
<evidence type="ECO:0000313" key="3">
    <source>
        <dbReference type="Proteomes" id="UP001589836"/>
    </source>
</evidence>
<dbReference type="Proteomes" id="UP001589836">
    <property type="component" value="Unassembled WGS sequence"/>
</dbReference>
<protein>
    <submittedName>
        <fullName evidence="2">Alpha/beta hydrolase</fullName>
    </submittedName>
</protein>
<keyword evidence="2" id="KW-0378">Hydrolase</keyword>
<organism evidence="2 3">
    <name type="scientific">Pontibacillus salicampi</name>
    <dbReference type="NCBI Taxonomy" id="1449801"/>
    <lineage>
        <taxon>Bacteria</taxon>
        <taxon>Bacillati</taxon>
        <taxon>Bacillota</taxon>
        <taxon>Bacilli</taxon>
        <taxon>Bacillales</taxon>
        <taxon>Bacillaceae</taxon>
        <taxon>Pontibacillus</taxon>
    </lineage>
</organism>
<keyword evidence="3" id="KW-1185">Reference proteome</keyword>
<accession>A0ABV6LNS5</accession>
<dbReference type="InterPro" id="IPR022742">
    <property type="entry name" value="Hydrolase_4"/>
</dbReference>
<sequence length="264" mass="29820">MAMKEQLAANPKGIMIIVHGAMEHSGRYENLVRQWNESGYTCIYGDLPAHGETDGVKGHVDSFQEYMDAIIEWVRHATTFGLPIFLLGHSMGGLAVIRVLEENNVMPIEGVVLSSPCLGLVEPPSKAIKSMAKGLNVLAPKTMVDGSLNPHHLTRDTQAIRELVNDTLVLKKVSVRWYSELEKGMRLAFERMEAYPDIPTLVMQAGSDKIVDKVQTKKWFDTLNINEKSYKEWANLYHEIFNDPERKDVFHYAKGFVELHIPNT</sequence>
<comment type="caution">
    <text evidence="2">The sequence shown here is derived from an EMBL/GenBank/DDBJ whole genome shotgun (WGS) entry which is preliminary data.</text>
</comment>
<dbReference type="EMBL" id="JBHLTP010000008">
    <property type="protein sequence ID" value="MFC0523953.1"/>
    <property type="molecule type" value="Genomic_DNA"/>
</dbReference>
<evidence type="ECO:0000313" key="2">
    <source>
        <dbReference type="EMBL" id="MFC0523953.1"/>
    </source>
</evidence>
<dbReference type="SUPFAM" id="SSF53474">
    <property type="entry name" value="alpha/beta-Hydrolases"/>
    <property type="match status" value="1"/>
</dbReference>
<dbReference type="Gene3D" id="3.40.50.1820">
    <property type="entry name" value="alpha/beta hydrolase"/>
    <property type="match status" value="1"/>
</dbReference>